<dbReference type="Gene3D" id="3.30.2020.10">
    <property type="entry name" value="NE0471-like N-terminal domain"/>
    <property type="match status" value="1"/>
</dbReference>
<dbReference type="OrthoDB" id="9802153at2"/>
<proteinExistence type="predicted"/>
<comment type="caution">
    <text evidence="1">The sequence shown here is derived from an EMBL/GenBank/DDBJ whole genome shotgun (WGS) entry which is preliminary data.</text>
</comment>
<gene>
    <name evidence="1" type="ORF">CU669_16565</name>
</gene>
<dbReference type="SUPFAM" id="SSF143880">
    <property type="entry name" value="NE0471 N-terminal domain-like"/>
    <property type="match status" value="1"/>
</dbReference>
<reference evidence="1 2" key="1">
    <citation type="submission" date="2017-11" db="EMBL/GenBank/DDBJ databases">
        <title>Draft genome sequence of magnetotactic bacterium Magnetospirillum kuznetsovii LBB-42.</title>
        <authorList>
            <person name="Grouzdev D.S."/>
            <person name="Rysina M.S."/>
            <person name="Baslerov R.V."/>
            <person name="Koziaeva V."/>
        </authorList>
    </citation>
    <scope>NUCLEOTIDE SEQUENCE [LARGE SCALE GENOMIC DNA]</scope>
    <source>
        <strain evidence="1 2">LBB-42</strain>
    </source>
</reference>
<dbReference type="Pfam" id="PF10387">
    <property type="entry name" value="DUF2442"/>
    <property type="match status" value="1"/>
</dbReference>
<dbReference type="Proteomes" id="UP000251075">
    <property type="component" value="Unassembled WGS sequence"/>
</dbReference>
<dbReference type="InterPro" id="IPR018841">
    <property type="entry name" value="DUF2442"/>
</dbReference>
<protein>
    <recommendedName>
        <fullName evidence="3">DUF2442 domain-containing protein</fullName>
    </recommendedName>
</protein>
<sequence>MTSDLRRVEIDDFTKVAQYAADLLAPGQPGRLQAVVLGEHLGAPHSTVEKWLFGVAAPRGLAAVTIKSRLESIALDGDPAYGEECETAHQHILDLAPGEVPPWHVISVRAMPGFILRVRFADGREGSVDLSTKVKSVDAGPYAALLPAMEFIRAAISDGDITWPSGVVLAARTIYDGVVTGNGTWRP</sequence>
<evidence type="ECO:0000313" key="2">
    <source>
        <dbReference type="Proteomes" id="UP000251075"/>
    </source>
</evidence>
<accession>A0A364NUF3</accession>
<organism evidence="1 2">
    <name type="scientific">Paramagnetospirillum kuznetsovii</name>
    <dbReference type="NCBI Taxonomy" id="2053833"/>
    <lineage>
        <taxon>Bacteria</taxon>
        <taxon>Pseudomonadati</taxon>
        <taxon>Pseudomonadota</taxon>
        <taxon>Alphaproteobacteria</taxon>
        <taxon>Rhodospirillales</taxon>
        <taxon>Magnetospirillaceae</taxon>
        <taxon>Paramagnetospirillum</taxon>
    </lineage>
</organism>
<dbReference type="InterPro" id="IPR036782">
    <property type="entry name" value="NE0471-like_N"/>
</dbReference>
<dbReference type="EMBL" id="PGTO01000017">
    <property type="protein sequence ID" value="RAU20708.1"/>
    <property type="molecule type" value="Genomic_DNA"/>
</dbReference>
<evidence type="ECO:0008006" key="3">
    <source>
        <dbReference type="Google" id="ProtNLM"/>
    </source>
</evidence>
<name>A0A364NUF3_9PROT</name>
<dbReference type="RefSeq" id="WP_112146714.1">
    <property type="nucleotide sequence ID" value="NZ_PGTO01000017.1"/>
</dbReference>
<evidence type="ECO:0000313" key="1">
    <source>
        <dbReference type="EMBL" id="RAU20708.1"/>
    </source>
</evidence>
<keyword evidence="2" id="KW-1185">Reference proteome</keyword>
<dbReference type="AlphaFoldDB" id="A0A364NUF3"/>